<organism evidence="1 2">
    <name type="scientific">Phialocephala subalpina</name>
    <dbReference type="NCBI Taxonomy" id="576137"/>
    <lineage>
        <taxon>Eukaryota</taxon>
        <taxon>Fungi</taxon>
        <taxon>Dikarya</taxon>
        <taxon>Ascomycota</taxon>
        <taxon>Pezizomycotina</taxon>
        <taxon>Leotiomycetes</taxon>
        <taxon>Helotiales</taxon>
        <taxon>Mollisiaceae</taxon>
        <taxon>Phialocephala</taxon>
        <taxon>Phialocephala fortinii species complex</taxon>
    </lineage>
</organism>
<accession>A0A1L7XJN7</accession>
<proteinExistence type="predicted"/>
<sequence length="185" mass="21560">MAFLRNVCNHYQEQEQEQECKGSQLGRECRYDSTQEERCFQSRSKLAVDELGSPTPNNDSFVIITPKQMQDQVGASGKAMSASPWHDSDVHFYNRNMKDDDSDPAPPPPHHAMSSLEVFQYCPIQDGFYLASQEELELEEKCCYCRHKHSIVLWGGYYECIEQVLQFWTMERRDDGGHHKDRETR</sequence>
<evidence type="ECO:0000313" key="1">
    <source>
        <dbReference type="EMBL" id="CZR65249.1"/>
    </source>
</evidence>
<dbReference type="EMBL" id="FJOG01000030">
    <property type="protein sequence ID" value="CZR65249.1"/>
    <property type="molecule type" value="Genomic_DNA"/>
</dbReference>
<dbReference type="Proteomes" id="UP000184330">
    <property type="component" value="Unassembled WGS sequence"/>
</dbReference>
<dbReference type="AlphaFoldDB" id="A0A1L7XJN7"/>
<reference evidence="1 2" key="1">
    <citation type="submission" date="2016-03" db="EMBL/GenBank/DDBJ databases">
        <authorList>
            <person name="Ploux O."/>
        </authorList>
    </citation>
    <scope>NUCLEOTIDE SEQUENCE [LARGE SCALE GENOMIC DNA]</scope>
    <source>
        <strain evidence="1 2">UAMH 11012</strain>
    </source>
</reference>
<keyword evidence="2" id="KW-1185">Reference proteome</keyword>
<name>A0A1L7XJN7_9HELO</name>
<protein>
    <submittedName>
        <fullName evidence="1">Uncharacterized protein</fullName>
    </submittedName>
</protein>
<evidence type="ECO:0000313" key="2">
    <source>
        <dbReference type="Proteomes" id="UP000184330"/>
    </source>
</evidence>
<gene>
    <name evidence="1" type="ORF">PAC_15149</name>
</gene>